<dbReference type="Proteomes" id="UP001151760">
    <property type="component" value="Unassembled WGS sequence"/>
</dbReference>
<feature type="compositionally biased region" description="Polar residues" evidence="1">
    <location>
        <begin position="69"/>
        <end position="78"/>
    </location>
</feature>
<accession>A0ABQ5HC83</accession>
<evidence type="ECO:0000256" key="1">
    <source>
        <dbReference type="SAM" id="MobiDB-lite"/>
    </source>
</evidence>
<comment type="caution">
    <text evidence="2">The sequence shown here is derived from an EMBL/GenBank/DDBJ whole genome shotgun (WGS) entry which is preliminary data.</text>
</comment>
<name>A0ABQ5HC83_9ASTR</name>
<reference evidence="2" key="1">
    <citation type="journal article" date="2022" name="Int. J. Mol. Sci.">
        <title>Draft Genome of Tanacetum Coccineum: Genomic Comparison of Closely Related Tanacetum-Family Plants.</title>
        <authorList>
            <person name="Yamashiro T."/>
            <person name="Shiraishi A."/>
            <person name="Nakayama K."/>
            <person name="Satake H."/>
        </authorList>
    </citation>
    <scope>NUCLEOTIDE SEQUENCE</scope>
</reference>
<feature type="compositionally biased region" description="Basic and acidic residues" evidence="1">
    <location>
        <begin position="79"/>
        <end position="90"/>
    </location>
</feature>
<organism evidence="2 3">
    <name type="scientific">Tanacetum coccineum</name>
    <dbReference type="NCBI Taxonomy" id="301880"/>
    <lineage>
        <taxon>Eukaryota</taxon>
        <taxon>Viridiplantae</taxon>
        <taxon>Streptophyta</taxon>
        <taxon>Embryophyta</taxon>
        <taxon>Tracheophyta</taxon>
        <taxon>Spermatophyta</taxon>
        <taxon>Magnoliopsida</taxon>
        <taxon>eudicotyledons</taxon>
        <taxon>Gunneridae</taxon>
        <taxon>Pentapetalae</taxon>
        <taxon>asterids</taxon>
        <taxon>campanulids</taxon>
        <taxon>Asterales</taxon>
        <taxon>Asteraceae</taxon>
        <taxon>Asteroideae</taxon>
        <taxon>Anthemideae</taxon>
        <taxon>Anthemidinae</taxon>
        <taxon>Tanacetum</taxon>
    </lineage>
</organism>
<evidence type="ECO:0000313" key="3">
    <source>
        <dbReference type="Proteomes" id="UP001151760"/>
    </source>
</evidence>
<proteinExistence type="predicted"/>
<protein>
    <submittedName>
        <fullName evidence="2">Uncharacterized protein</fullName>
    </submittedName>
</protein>
<evidence type="ECO:0000313" key="2">
    <source>
        <dbReference type="EMBL" id="GJT85378.1"/>
    </source>
</evidence>
<reference evidence="2" key="2">
    <citation type="submission" date="2022-01" db="EMBL/GenBank/DDBJ databases">
        <authorList>
            <person name="Yamashiro T."/>
            <person name="Shiraishi A."/>
            <person name="Satake H."/>
            <person name="Nakayama K."/>
        </authorList>
    </citation>
    <scope>NUCLEOTIDE SEQUENCE</scope>
</reference>
<feature type="region of interest" description="Disordered" evidence="1">
    <location>
        <begin position="58"/>
        <end position="90"/>
    </location>
</feature>
<dbReference type="EMBL" id="BQNB010019444">
    <property type="protein sequence ID" value="GJT85378.1"/>
    <property type="molecule type" value="Genomic_DNA"/>
</dbReference>
<gene>
    <name evidence="2" type="ORF">Tco_1067095</name>
</gene>
<keyword evidence="3" id="KW-1185">Reference proteome</keyword>
<sequence length="141" mass="16490">MHPRVTTKWKLERTLSEFDSHQERRLSFLGAQLGRQQDDMINKINILWKVFSKKLDDTSTRDTVGDSMTHVNAASTNQIEKEELQSKDFKSPSKLISLQYLSKASLEEQNRNPSSPKRVHFINYVVILRKEDEVKEEENVK</sequence>